<name>A0A016T2A9_9BILA</name>
<dbReference type="Proteomes" id="UP000024635">
    <property type="component" value="Unassembled WGS sequence"/>
</dbReference>
<protein>
    <submittedName>
        <fullName evidence="1">Uncharacterized protein</fullName>
    </submittedName>
</protein>
<dbReference type="EMBL" id="JARK01001482">
    <property type="protein sequence ID" value="EYB96822.1"/>
    <property type="molecule type" value="Genomic_DNA"/>
</dbReference>
<organism evidence="1 2">
    <name type="scientific">Ancylostoma ceylanicum</name>
    <dbReference type="NCBI Taxonomy" id="53326"/>
    <lineage>
        <taxon>Eukaryota</taxon>
        <taxon>Metazoa</taxon>
        <taxon>Ecdysozoa</taxon>
        <taxon>Nematoda</taxon>
        <taxon>Chromadorea</taxon>
        <taxon>Rhabditida</taxon>
        <taxon>Rhabditina</taxon>
        <taxon>Rhabditomorpha</taxon>
        <taxon>Strongyloidea</taxon>
        <taxon>Ancylostomatidae</taxon>
        <taxon>Ancylostomatinae</taxon>
        <taxon>Ancylostoma</taxon>
    </lineage>
</organism>
<evidence type="ECO:0000313" key="2">
    <source>
        <dbReference type="Proteomes" id="UP000024635"/>
    </source>
</evidence>
<dbReference type="AlphaFoldDB" id="A0A016T2A9"/>
<gene>
    <name evidence="1" type="primary">Acey_s0146.g2523</name>
    <name evidence="1" type="ORF">Y032_0146g2523</name>
</gene>
<accession>A0A016T2A9</accession>
<comment type="caution">
    <text evidence="1">The sequence shown here is derived from an EMBL/GenBank/DDBJ whole genome shotgun (WGS) entry which is preliminary data.</text>
</comment>
<keyword evidence="2" id="KW-1185">Reference proteome</keyword>
<sequence>MSQRISSAQCVGENRMVQRQMQTARMPIANGEVLAPLKKITAKALKDTRACKYQVDESNNFQWIPCSKQAKRRDVQENSQSSFCDGTFENVAEFIDVEEVCTTNKDEVMRILQKAPALSDHGSEKVKVKVKNVIK</sequence>
<dbReference type="OrthoDB" id="5902312at2759"/>
<evidence type="ECO:0000313" key="1">
    <source>
        <dbReference type="EMBL" id="EYB96822.1"/>
    </source>
</evidence>
<proteinExistence type="predicted"/>
<reference evidence="2" key="1">
    <citation type="journal article" date="2015" name="Nat. Genet.">
        <title>The genome and transcriptome of the zoonotic hookworm Ancylostoma ceylanicum identify infection-specific gene families.</title>
        <authorList>
            <person name="Schwarz E.M."/>
            <person name="Hu Y."/>
            <person name="Antoshechkin I."/>
            <person name="Miller M.M."/>
            <person name="Sternberg P.W."/>
            <person name="Aroian R.V."/>
        </authorList>
    </citation>
    <scope>NUCLEOTIDE SEQUENCE</scope>
    <source>
        <strain evidence="2">HY135</strain>
    </source>
</reference>